<accession>L7CB51</accession>
<dbReference type="Proteomes" id="UP000010959">
    <property type="component" value="Unassembled WGS sequence"/>
</dbReference>
<evidence type="ECO:0000256" key="1">
    <source>
        <dbReference type="SAM" id="MobiDB-lite"/>
    </source>
</evidence>
<reference evidence="2 3" key="1">
    <citation type="journal article" date="2013" name="Mar. Genomics">
        <title>Expression of sulfatases in Rhodopirellula baltica and the diversity of sulfatases in the genus Rhodopirellula.</title>
        <authorList>
            <person name="Wegner C.E."/>
            <person name="Richter-Heitmann T."/>
            <person name="Klindworth A."/>
            <person name="Klockow C."/>
            <person name="Richter M."/>
            <person name="Achstetter T."/>
            <person name="Glockner F.O."/>
            <person name="Harder J."/>
        </authorList>
    </citation>
    <scope>NUCLEOTIDE SEQUENCE [LARGE SCALE GENOMIC DNA]</scope>
    <source>
        <strain evidence="2 3">SWK14</strain>
    </source>
</reference>
<gene>
    <name evidence="2" type="ORF">RBSWK_05727</name>
</gene>
<feature type="region of interest" description="Disordered" evidence="1">
    <location>
        <begin position="1"/>
        <end position="27"/>
    </location>
</feature>
<proteinExistence type="predicted"/>
<evidence type="ECO:0000313" key="2">
    <source>
        <dbReference type="EMBL" id="ELP30336.1"/>
    </source>
</evidence>
<name>L7CB51_RHOBT</name>
<sequence>MWQDSGERITVGNRKAPIRLGGSQTHGVKRMDNRTLDREICTQRK</sequence>
<protein>
    <submittedName>
        <fullName evidence="2">Uncharacterized protein</fullName>
    </submittedName>
</protein>
<dbReference type="AlphaFoldDB" id="L7CB51"/>
<dbReference type="EMBL" id="AMWG01000159">
    <property type="protein sequence ID" value="ELP30336.1"/>
    <property type="molecule type" value="Genomic_DNA"/>
</dbReference>
<evidence type="ECO:0000313" key="3">
    <source>
        <dbReference type="Proteomes" id="UP000010959"/>
    </source>
</evidence>
<organism evidence="2 3">
    <name type="scientific">Rhodopirellula baltica SWK14</name>
    <dbReference type="NCBI Taxonomy" id="993516"/>
    <lineage>
        <taxon>Bacteria</taxon>
        <taxon>Pseudomonadati</taxon>
        <taxon>Planctomycetota</taxon>
        <taxon>Planctomycetia</taxon>
        <taxon>Pirellulales</taxon>
        <taxon>Pirellulaceae</taxon>
        <taxon>Rhodopirellula</taxon>
    </lineage>
</organism>
<comment type="caution">
    <text evidence="2">The sequence shown here is derived from an EMBL/GenBank/DDBJ whole genome shotgun (WGS) entry which is preliminary data.</text>
</comment>